<accession>A0A549TA80</accession>
<evidence type="ECO:0000313" key="1">
    <source>
        <dbReference type="EMBL" id="TRL38777.1"/>
    </source>
</evidence>
<name>A0A549TA80_9HYPH</name>
<protein>
    <submittedName>
        <fullName evidence="1">Uncharacterized protein</fullName>
    </submittedName>
</protein>
<dbReference type="AlphaFoldDB" id="A0A549TA80"/>
<dbReference type="EMBL" id="VJMG01000028">
    <property type="protein sequence ID" value="TRL38777.1"/>
    <property type="molecule type" value="Genomic_DNA"/>
</dbReference>
<sequence length="65" mass="7304">MRKVEEVILSLISRFQRRAIRHGSAPQGRQVMVPAKVELPLPRTPQEEMLVPASINGRDLSSGRL</sequence>
<keyword evidence="2" id="KW-1185">Reference proteome</keyword>
<proteinExistence type="predicted"/>
<dbReference type="RefSeq" id="WP_143125336.1">
    <property type="nucleotide sequence ID" value="NZ_VJMG01000028.1"/>
</dbReference>
<reference evidence="1 2" key="1">
    <citation type="submission" date="2019-07" db="EMBL/GenBank/DDBJ databases">
        <title>Ln-dependent methylotrophs.</title>
        <authorList>
            <person name="Tani A."/>
        </authorList>
    </citation>
    <scope>NUCLEOTIDE SEQUENCE [LARGE SCALE GENOMIC DNA]</scope>
    <source>
        <strain evidence="1 2">SM12</strain>
    </source>
</reference>
<evidence type="ECO:0000313" key="2">
    <source>
        <dbReference type="Proteomes" id="UP000316801"/>
    </source>
</evidence>
<organism evidence="1 2">
    <name type="scientific">Rhizobium straminoryzae</name>
    <dbReference type="NCBI Taxonomy" id="1387186"/>
    <lineage>
        <taxon>Bacteria</taxon>
        <taxon>Pseudomonadati</taxon>
        <taxon>Pseudomonadota</taxon>
        <taxon>Alphaproteobacteria</taxon>
        <taxon>Hyphomicrobiales</taxon>
        <taxon>Rhizobiaceae</taxon>
        <taxon>Rhizobium/Agrobacterium group</taxon>
        <taxon>Rhizobium</taxon>
    </lineage>
</organism>
<gene>
    <name evidence="1" type="ORF">FNA46_11455</name>
</gene>
<dbReference type="Proteomes" id="UP000316801">
    <property type="component" value="Unassembled WGS sequence"/>
</dbReference>
<comment type="caution">
    <text evidence="1">The sequence shown here is derived from an EMBL/GenBank/DDBJ whole genome shotgun (WGS) entry which is preliminary data.</text>
</comment>